<keyword evidence="2" id="KW-1185">Reference proteome</keyword>
<comment type="caution">
    <text evidence="1">The sequence shown here is derived from an EMBL/GenBank/DDBJ whole genome shotgun (WGS) entry which is preliminary data.</text>
</comment>
<dbReference type="EMBL" id="CM042058">
    <property type="protein sequence ID" value="KAI3685710.1"/>
    <property type="molecule type" value="Genomic_DNA"/>
</dbReference>
<reference evidence="2" key="1">
    <citation type="journal article" date="2022" name="Mol. Ecol. Resour.">
        <title>The genomes of chicory, endive, great burdock and yacon provide insights into Asteraceae palaeo-polyploidization history and plant inulin production.</title>
        <authorList>
            <person name="Fan W."/>
            <person name="Wang S."/>
            <person name="Wang H."/>
            <person name="Wang A."/>
            <person name="Jiang F."/>
            <person name="Liu H."/>
            <person name="Zhao H."/>
            <person name="Xu D."/>
            <person name="Zhang Y."/>
        </authorList>
    </citation>
    <scope>NUCLEOTIDE SEQUENCE [LARGE SCALE GENOMIC DNA]</scope>
    <source>
        <strain evidence="2">cv. Niubang</strain>
    </source>
</reference>
<proteinExistence type="predicted"/>
<sequence length="72" mass="7822">MATSPWTNTPIHLSSSRPSSISGQYGIIDTSLSRCEGSGGLEFDLILVVDLVEMVWISVNNPRSLLKFANPD</sequence>
<protein>
    <submittedName>
        <fullName evidence="1">Uncharacterized protein</fullName>
    </submittedName>
</protein>
<name>A0ACB8YKV6_ARCLA</name>
<accession>A0ACB8YKV6</accession>
<dbReference type="Proteomes" id="UP001055879">
    <property type="component" value="Linkage Group LG12"/>
</dbReference>
<evidence type="ECO:0000313" key="1">
    <source>
        <dbReference type="EMBL" id="KAI3685710.1"/>
    </source>
</evidence>
<organism evidence="1 2">
    <name type="scientific">Arctium lappa</name>
    <name type="common">Greater burdock</name>
    <name type="synonym">Lappa major</name>
    <dbReference type="NCBI Taxonomy" id="4217"/>
    <lineage>
        <taxon>Eukaryota</taxon>
        <taxon>Viridiplantae</taxon>
        <taxon>Streptophyta</taxon>
        <taxon>Embryophyta</taxon>
        <taxon>Tracheophyta</taxon>
        <taxon>Spermatophyta</taxon>
        <taxon>Magnoliopsida</taxon>
        <taxon>eudicotyledons</taxon>
        <taxon>Gunneridae</taxon>
        <taxon>Pentapetalae</taxon>
        <taxon>asterids</taxon>
        <taxon>campanulids</taxon>
        <taxon>Asterales</taxon>
        <taxon>Asteraceae</taxon>
        <taxon>Carduoideae</taxon>
        <taxon>Cardueae</taxon>
        <taxon>Arctiinae</taxon>
        <taxon>Arctium</taxon>
    </lineage>
</organism>
<evidence type="ECO:0000313" key="2">
    <source>
        <dbReference type="Proteomes" id="UP001055879"/>
    </source>
</evidence>
<gene>
    <name evidence="1" type="ORF">L6452_34967</name>
</gene>
<reference evidence="1 2" key="2">
    <citation type="journal article" date="2022" name="Mol. Ecol. Resour.">
        <title>The genomes of chicory, endive, great burdock and yacon provide insights into Asteraceae paleo-polyploidization history and plant inulin production.</title>
        <authorList>
            <person name="Fan W."/>
            <person name="Wang S."/>
            <person name="Wang H."/>
            <person name="Wang A."/>
            <person name="Jiang F."/>
            <person name="Liu H."/>
            <person name="Zhao H."/>
            <person name="Xu D."/>
            <person name="Zhang Y."/>
        </authorList>
    </citation>
    <scope>NUCLEOTIDE SEQUENCE [LARGE SCALE GENOMIC DNA]</scope>
    <source>
        <strain evidence="2">cv. Niubang</strain>
    </source>
</reference>